<keyword evidence="2" id="KW-1185">Reference proteome</keyword>
<name>A0A2P0W9X2_9CAUD</name>
<evidence type="ECO:0000313" key="1">
    <source>
        <dbReference type="EMBL" id="AUV57139.1"/>
    </source>
</evidence>
<accession>A0A2P0W9X2</accession>
<sequence>MKLKCVRVIASTDKKILTPFKEKETYEATPLTVDGKQIPNEFVVKGERQKKTGGDFIVISGWPAGVWLIPGVAKFEVVE</sequence>
<proteinExistence type="predicted"/>
<organism evidence="1 2">
    <name type="scientific">Enterobacter phage Ec_L1</name>
    <dbReference type="NCBI Taxonomy" id="2070180"/>
    <lineage>
        <taxon>Viruses</taxon>
        <taxon>Duplodnaviria</taxon>
        <taxon>Heunggongvirae</taxon>
        <taxon>Uroviricota</taxon>
        <taxon>Caudoviricetes</taxon>
        <taxon>Drexlerviridae</taxon>
        <taxon>Eclunavirus</taxon>
        <taxon>Eclunavirus EcL1</taxon>
    </lineage>
</organism>
<dbReference type="EMBL" id="MG732930">
    <property type="protein sequence ID" value="AUV57139.1"/>
    <property type="molecule type" value="Genomic_DNA"/>
</dbReference>
<evidence type="ECO:0000313" key="2">
    <source>
        <dbReference type="Proteomes" id="UP000241856"/>
    </source>
</evidence>
<dbReference type="Proteomes" id="UP000241856">
    <property type="component" value="Segment"/>
</dbReference>
<reference evidence="1 2" key="1">
    <citation type="submission" date="2017-12" db="EMBL/GenBank/DDBJ databases">
        <title>Genomic analysis of a novel phage Ec_L1 lytic to Enterobacter cloacae.</title>
        <authorList>
            <person name="Li Z."/>
            <person name="Ren H."/>
            <person name="Xu Y."/>
        </authorList>
    </citation>
    <scope>NUCLEOTIDE SEQUENCE [LARGE SCALE GENOMIC DNA]</scope>
</reference>
<dbReference type="OrthoDB" id="20056at10239"/>
<protein>
    <submittedName>
        <fullName evidence="1">Uncharacterized protein</fullName>
    </submittedName>
</protein>
<gene>
    <name evidence="1" type="ORF">Ec25</name>
</gene>